<gene>
    <name evidence="5" type="ORF">BCF44_103346</name>
</gene>
<dbReference type="Gene3D" id="2.10.10.20">
    <property type="entry name" value="Carbohydrate-binding module superfamily 5/12"/>
    <property type="match status" value="2"/>
</dbReference>
<evidence type="ECO:0000313" key="5">
    <source>
        <dbReference type="EMBL" id="REH51897.1"/>
    </source>
</evidence>
<dbReference type="SUPFAM" id="SSF51445">
    <property type="entry name" value="(Trans)glycosidases"/>
    <property type="match status" value="1"/>
</dbReference>
<dbReference type="InterPro" id="IPR003610">
    <property type="entry name" value="CBM5/12"/>
</dbReference>
<dbReference type="SUPFAM" id="SSF51055">
    <property type="entry name" value="Carbohydrate binding domain"/>
    <property type="match status" value="2"/>
</dbReference>
<evidence type="ECO:0000259" key="4">
    <source>
        <dbReference type="SMART" id="SM00495"/>
    </source>
</evidence>
<dbReference type="OrthoDB" id="99456at2"/>
<sequence>MQRARLAATALAAVAVAGVAAGAAIAANASTAQVQTAASAAALSSNALSNNWYASAPYLMPQSNNPPDPTVVMAATGQKAFQLAFILAPNGGGCSPTWDGTSAVSSDTAVAGVISKIRGAGGDVSVSVGGYGGTKLGQNCGSVAATAAAYQQVIDKYSLHAIDFDLEEPEYENSAAIANELGAAKTLQTNNPGLFVSVTMPGTSAGTGWFGTQLLDQAKSIGFSPNNFSIMPFDGGFAGGSSQVSALEAFHGLLESHLGWDSTTAYAHEGFSGMNGKSDSSEMFYQSDFQTVLSYATSHGLGRFTFWSVNRDRQCGSSTDNGICSNVTQNDWDFTKFTAQFAGATPPQSPPPTTTTTTPPGGGSCTAAAWNASTPYNGGAVVSYNGHQWTAKWWTQGDIPGNNSQGVWTDNGACTGGGGGTTTTNPPGGGTCTVAAWNASTAYNGGAVVSYNGHKWTAKWWTQGDVPGANSQNVWTDNGSC</sequence>
<keyword evidence="1" id="KW-0378">Hydrolase</keyword>
<evidence type="ECO:0000256" key="3">
    <source>
        <dbReference type="SAM" id="SignalP"/>
    </source>
</evidence>
<dbReference type="Pfam" id="PF02839">
    <property type="entry name" value="CBM_5_12"/>
    <property type="match status" value="2"/>
</dbReference>
<comment type="caution">
    <text evidence="5">The sequence shown here is derived from an EMBL/GenBank/DDBJ whole genome shotgun (WGS) entry which is preliminary data.</text>
</comment>
<dbReference type="AlphaFoldDB" id="A0A3E0HZJ4"/>
<dbReference type="PANTHER" id="PTHR42976">
    <property type="entry name" value="BIFUNCTIONAL CHITINASE/LYSOZYME-RELATED"/>
    <property type="match status" value="1"/>
</dbReference>
<evidence type="ECO:0000256" key="1">
    <source>
        <dbReference type="ARBA" id="ARBA00022801"/>
    </source>
</evidence>
<keyword evidence="3" id="KW-0732">Signal</keyword>
<keyword evidence="6" id="KW-1185">Reference proteome</keyword>
<feature type="region of interest" description="Disordered" evidence="2">
    <location>
        <begin position="342"/>
        <end position="364"/>
    </location>
</feature>
<dbReference type="PANTHER" id="PTHR42976:SF1">
    <property type="entry name" value="GH18 DOMAIN-CONTAINING PROTEIN-RELATED"/>
    <property type="match status" value="1"/>
</dbReference>
<feature type="domain" description="Chitin-binding type-3" evidence="4">
    <location>
        <begin position="367"/>
        <end position="411"/>
    </location>
</feature>
<dbReference type="GO" id="GO:0030246">
    <property type="term" value="F:carbohydrate binding"/>
    <property type="evidence" value="ECO:0007669"/>
    <property type="project" value="InterPro"/>
</dbReference>
<organism evidence="5 6">
    <name type="scientific">Kutzneria buriramensis</name>
    <dbReference type="NCBI Taxonomy" id="1045776"/>
    <lineage>
        <taxon>Bacteria</taxon>
        <taxon>Bacillati</taxon>
        <taxon>Actinomycetota</taxon>
        <taxon>Actinomycetes</taxon>
        <taxon>Pseudonocardiales</taxon>
        <taxon>Pseudonocardiaceae</taxon>
        <taxon>Kutzneria</taxon>
    </lineage>
</organism>
<evidence type="ECO:0000256" key="2">
    <source>
        <dbReference type="SAM" id="MobiDB-lite"/>
    </source>
</evidence>
<accession>A0A3E0HZJ4</accession>
<reference evidence="5 6" key="1">
    <citation type="submission" date="2018-08" db="EMBL/GenBank/DDBJ databases">
        <title>Genomic Encyclopedia of Archaeal and Bacterial Type Strains, Phase II (KMG-II): from individual species to whole genera.</title>
        <authorList>
            <person name="Goeker M."/>
        </authorList>
    </citation>
    <scope>NUCLEOTIDE SEQUENCE [LARGE SCALE GENOMIC DNA]</scope>
    <source>
        <strain evidence="5 6">DSM 45791</strain>
    </source>
</reference>
<dbReference type="GO" id="GO:0005975">
    <property type="term" value="P:carbohydrate metabolic process"/>
    <property type="evidence" value="ECO:0007669"/>
    <property type="project" value="InterPro"/>
</dbReference>
<dbReference type="EMBL" id="QUNO01000003">
    <property type="protein sequence ID" value="REH51897.1"/>
    <property type="molecule type" value="Genomic_DNA"/>
</dbReference>
<protein>
    <submittedName>
        <fullName evidence="5">Chitinase</fullName>
    </submittedName>
</protein>
<dbReference type="InterPro" id="IPR052750">
    <property type="entry name" value="GH18_Chitinase"/>
</dbReference>
<evidence type="ECO:0000313" key="6">
    <source>
        <dbReference type="Proteomes" id="UP000256269"/>
    </source>
</evidence>
<dbReference type="InterPro" id="IPR036573">
    <property type="entry name" value="CBM_sf_5/12"/>
</dbReference>
<feature type="compositionally biased region" description="Low complexity" evidence="2">
    <location>
        <begin position="354"/>
        <end position="364"/>
    </location>
</feature>
<proteinExistence type="predicted"/>
<dbReference type="GO" id="GO:0004553">
    <property type="term" value="F:hydrolase activity, hydrolyzing O-glycosyl compounds"/>
    <property type="evidence" value="ECO:0007669"/>
    <property type="project" value="InterPro"/>
</dbReference>
<feature type="signal peptide" evidence="3">
    <location>
        <begin position="1"/>
        <end position="26"/>
    </location>
</feature>
<dbReference type="RefSeq" id="WP_116173919.1">
    <property type="nucleotide sequence ID" value="NZ_CP144375.1"/>
</dbReference>
<dbReference type="Proteomes" id="UP000256269">
    <property type="component" value="Unassembled WGS sequence"/>
</dbReference>
<dbReference type="Gene3D" id="3.20.20.80">
    <property type="entry name" value="Glycosidases"/>
    <property type="match status" value="1"/>
</dbReference>
<dbReference type="GO" id="GO:0005576">
    <property type="term" value="C:extracellular region"/>
    <property type="evidence" value="ECO:0007669"/>
    <property type="project" value="InterPro"/>
</dbReference>
<name>A0A3E0HZJ4_9PSEU</name>
<dbReference type="SMART" id="SM00495">
    <property type="entry name" value="ChtBD3"/>
    <property type="match status" value="2"/>
</dbReference>
<dbReference type="InterPro" id="IPR017853">
    <property type="entry name" value="GH"/>
</dbReference>
<dbReference type="CDD" id="cd12215">
    <property type="entry name" value="ChiC_BD"/>
    <property type="match status" value="2"/>
</dbReference>
<feature type="domain" description="Chitin-binding type-3" evidence="4">
    <location>
        <begin position="434"/>
        <end position="478"/>
    </location>
</feature>
<feature type="chain" id="PRO_5017642127" evidence="3">
    <location>
        <begin position="27"/>
        <end position="481"/>
    </location>
</feature>